<sequence length="156" mass="17152">MNEIFEFLMRNVGLFIVIGGFVLTFLAKRRQAKGGGPGNTQGGKPNPMMPPFGGGVPRNRRQTSQSSSREAEERRGDEGNAYHPGEPRTEKASVQADRYTPPAPDTSAVKATTVGSAADTNDREMIVYENDAIRGMIWAEIMGAPRSKKPYRPRNR</sequence>
<evidence type="ECO:0000256" key="1">
    <source>
        <dbReference type="SAM" id="MobiDB-lite"/>
    </source>
</evidence>
<keyword evidence="2" id="KW-0472">Membrane</keyword>
<dbReference type="EMBL" id="VDCQ01000033">
    <property type="protein sequence ID" value="TNJ64134.1"/>
    <property type="molecule type" value="Genomic_DNA"/>
</dbReference>
<comment type="caution">
    <text evidence="3">The sequence shown here is derived from an EMBL/GenBank/DDBJ whole genome shotgun (WGS) entry which is preliminary data.</text>
</comment>
<reference evidence="3 4" key="1">
    <citation type="submission" date="2019-05" db="EMBL/GenBank/DDBJ databases">
        <title>We sequenced the genome of Paenibacillus hemerocallicola KCTC 33185 for further insight into its adaptation and study the phylogeny of Paenibacillus.</title>
        <authorList>
            <person name="Narsing Rao M.P."/>
        </authorList>
    </citation>
    <scope>NUCLEOTIDE SEQUENCE [LARGE SCALE GENOMIC DNA]</scope>
    <source>
        <strain evidence="3 4">KCTC 33185</strain>
    </source>
</reference>
<dbReference type="RefSeq" id="WP_139604383.1">
    <property type="nucleotide sequence ID" value="NZ_VDCQ01000033.1"/>
</dbReference>
<protein>
    <submittedName>
        <fullName evidence="3">Uncharacterized protein</fullName>
    </submittedName>
</protein>
<keyword evidence="2" id="KW-1133">Transmembrane helix</keyword>
<feature type="compositionally biased region" description="Basic and acidic residues" evidence="1">
    <location>
        <begin position="69"/>
        <end position="91"/>
    </location>
</feature>
<accession>A0A5C4T4Z4</accession>
<organism evidence="3 4">
    <name type="scientific">Paenibacillus hemerocallicola</name>
    <dbReference type="NCBI Taxonomy" id="1172614"/>
    <lineage>
        <taxon>Bacteria</taxon>
        <taxon>Bacillati</taxon>
        <taxon>Bacillota</taxon>
        <taxon>Bacilli</taxon>
        <taxon>Bacillales</taxon>
        <taxon>Paenibacillaceae</taxon>
        <taxon>Paenibacillus</taxon>
    </lineage>
</organism>
<dbReference type="AlphaFoldDB" id="A0A5C4T4Z4"/>
<evidence type="ECO:0000313" key="3">
    <source>
        <dbReference type="EMBL" id="TNJ64134.1"/>
    </source>
</evidence>
<keyword evidence="4" id="KW-1185">Reference proteome</keyword>
<proteinExistence type="predicted"/>
<evidence type="ECO:0000256" key="2">
    <source>
        <dbReference type="SAM" id="Phobius"/>
    </source>
</evidence>
<feature type="transmembrane region" description="Helical" evidence="2">
    <location>
        <begin position="7"/>
        <end position="27"/>
    </location>
</feature>
<feature type="region of interest" description="Disordered" evidence="1">
    <location>
        <begin position="31"/>
        <end position="114"/>
    </location>
</feature>
<name>A0A5C4T4Z4_9BACL</name>
<dbReference type="OrthoDB" id="1798639at2"/>
<dbReference type="Proteomes" id="UP000307943">
    <property type="component" value="Unassembled WGS sequence"/>
</dbReference>
<keyword evidence="2" id="KW-0812">Transmembrane</keyword>
<gene>
    <name evidence="3" type="ORF">FE784_21960</name>
</gene>
<evidence type="ECO:0000313" key="4">
    <source>
        <dbReference type="Proteomes" id="UP000307943"/>
    </source>
</evidence>